<evidence type="ECO:0000313" key="1">
    <source>
        <dbReference type="EMBL" id="KAF8876202.1"/>
    </source>
</evidence>
<accession>A0A9P5NCT1</accession>
<gene>
    <name evidence="1" type="ORF">CPB84DRAFT_1795940</name>
</gene>
<sequence length="515" mass="59150">MACDRPVLFGPKNHCRLSNGSSCGPCNKLKELRSRMKKANQKLHRELLPQINHIVSSIFELSVPHIQFDTEPYGNIDEVWEDITARLNLAAACRDWRRIALSTPQLWNSLLINLRSSEVKRDVEVIQAWLDRSGNLPLSIRIYSYDDPEESQLTEVRNMMDIINEVSSRWQALDFRNFSSFPWQLIGNPQDSEPSLLRSLRLEPGKNVISRPFNVFISMVSYKSIEIQWDRVTWVTLMDFSLDDCLELLKSVQQIRHCTVIGVGRVPSTLDPIPFNIIVHHVEDLTFDGPYFDLLHEFFSRVSFPSLKRLVINGSEEEFAAGTLTAFFKRSAYNTLYTSDDIICVLREVPSLIQLELLTTWDSSATEDNVSPEAFFKYLAHNSATMEGSLDPHESTFLPNLQTLRYDALCSFSWALLPPIFGLVSELNNPSRTPRPLKSFHLSFYPYVPRNSISLIDKQKAGLDFKINPWPNDNFLLSSCIITAYHLVRRFPTIYFFGLCPQRVLIITSKFVCNL</sequence>
<evidence type="ECO:0008006" key="3">
    <source>
        <dbReference type="Google" id="ProtNLM"/>
    </source>
</evidence>
<evidence type="ECO:0000313" key="2">
    <source>
        <dbReference type="Proteomes" id="UP000724874"/>
    </source>
</evidence>
<organism evidence="1 2">
    <name type="scientific">Gymnopilus junonius</name>
    <name type="common">Spectacular rustgill mushroom</name>
    <name type="synonym">Gymnopilus spectabilis subsp. junonius</name>
    <dbReference type="NCBI Taxonomy" id="109634"/>
    <lineage>
        <taxon>Eukaryota</taxon>
        <taxon>Fungi</taxon>
        <taxon>Dikarya</taxon>
        <taxon>Basidiomycota</taxon>
        <taxon>Agaricomycotina</taxon>
        <taxon>Agaricomycetes</taxon>
        <taxon>Agaricomycetidae</taxon>
        <taxon>Agaricales</taxon>
        <taxon>Agaricineae</taxon>
        <taxon>Hymenogastraceae</taxon>
        <taxon>Gymnopilus</taxon>
    </lineage>
</organism>
<dbReference type="EMBL" id="JADNYJ010000185">
    <property type="protein sequence ID" value="KAF8876202.1"/>
    <property type="molecule type" value="Genomic_DNA"/>
</dbReference>
<name>A0A9P5NCT1_GYMJU</name>
<comment type="caution">
    <text evidence="1">The sequence shown here is derived from an EMBL/GenBank/DDBJ whole genome shotgun (WGS) entry which is preliminary data.</text>
</comment>
<reference evidence="1" key="1">
    <citation type="submission" date="2020-11" db="EMBL/GenBank/DDBJ databases">
        <authorList>
            <consortium name="DOE Joint Genome Institute"/>
            <person name="Ahrendt S."/>
            <person name="Riley R."/>
            <person name="Andreopoulos W."/>
            <person name="LaButti K."/>
            <person name="Pangilinan J."/>
            <person name="Ruiz-duenas F.J."/>
            <person name="Barrasa J.M."/>
            <person name="Sanchez-Garcia M."/>
            <person name="Camarero S."/>
            <person name="Miyauchi S."/>
            <person name="Serrano A."/>
            <person name="Linde D."/>
            <person name="Babiker R."/>
            <person name="Drula E."/>
            <person name="Ayuso-Fernandez I."/>
            <person name="Pacheco R."/>
            <person name="Padilla G."/>
            <person name="Ferreira P."/>
            <person name="Barriuso J."/>
            <person name="Kellner H."/>
            <person name="Castanera R."/>
            <person name="Alfaro M."/>
            <person name="Ramirez L."/>
            <person name="Pisabarro A.G."/>
            <person name="Kuo A."/>
            <person name="Tritt A."/>
            <person name="Lipzen A."/>
            <person name="He G."/>
            <person name="Yan M."/>
            <person name="Ng V."/>
            <person name="Cullen D."/>
            <person name="Martin F."/>
            <person name="Rosso M.-N."/>
            <person name="Henrissat B."/>
            <person name="Hibbett D."/>
            <person name="Martinez A.T."/>
            <person name="Grigoriev I.V."/>
        </authorList>
    </citation>
    <scope>NUCLEOTIDE SEQUENCE</scope>
    <source>
        <strain evidence="1">AH 44721</strain>
    </source>
</reference>
<proteinExistence type="predicted"/>
<dbReference type="OrthoDB" id="2269034at2759"/>
<dbReference type="Proteomes" id="UP000724874">
    <property type="component" value="Unassembled WGS sequence"/>
</dbReference>
<dbReference type="AlphaFoldDB" id="A0A9P5NCT1"/>
<protein>
    <recommendedName>
        <fullName evidence="3">F-box domain-containing protein</fullName>
    </recommendedName>
</protein>
<keyword evidence="2" id="KW-1185">Reference proteome</keyword>